<evidence type="ECO:0000313" key="1">
    <source>
        <dbReference type="EMBL" id="TDD60082.1"/>
    </source>
</evidence>
<protein>
    <submittedName>
        <fullName evidence="1">Uncharacterized protein</fullName>
    </submittedName>
</protein>
<name>A0A4R4ZSU1_9ACTN</name>
<sequence>MVNIIKKPNSNSAAALTCAPIPGASLRLHGMSVVVLAVGTAQFTGGAVGDVKYGNSGSRAWSPPV</sequence>
<organism evidence="1 2">
    <name type="scientific">Kribbella antibiotica</name>
    <dbReference type="NCBI Taxonomy" id="190195"/>
    <lineage>
        <taxon>Bacteria</taxon>
        <taxon>Bacillati</taxon>
        <taxon>Actinomycetota</taxon>
        <taxon>Actinomycetes</taxon>
        <taxon>Propionibacteriales</taxon>
        <taxon>Kribbellaceae</taxon>
        <taxon>Kribbella</taxon>
    </lineage>
</organism>
<keyword evidence="2" id="KW-1185">Reference proteome</keyword>
<dbReference type="AlphaFoldDB" id="A0A4R4ZSU1"/>
<reference evidence="1 2" key="1">
    <citation type="submission" date="2019-03" db="EMBL/GenBank/DDBJ databases">
        <title>Draft genome sequences of novel Actinobacteria.</title>
        <authorList>
            <person name="Sahin N."/>
            <person name="Ay H."/>
            <person name="Saygin H."/>
        </authorList>
    </citation>
    <scope>NUCLEOTIDE SEQUENCE [LARGE SCALE GENOMIC DNA]</scope>
    <source>
        <strain evidence="1 2">JCM 13523</strain>
    </source>
</reference>
<dbReference type="Proteomes" id="UP000295124">
    <property type="component" value="Unassembled WGS sequence"/>
</dbReference>
<gene>
    <name evidence="1" type="ORF">E1263_12565</name>
</gene>
<dbReference type="OrthoDB" id="3829831at2"/>
<dbReference type="EMBL" id="SMKX01000028">
    <property type="protein sequence ID" value="TDD60082.1"/>
    <property type="molecule type" value="Genomic_DNA"/>
</dbReference>
<dbReference type="RefSeq" id="WP_132167429.1">
    <property type="nucleotide sequence ID" value="NZ_SMKX01000028.1"/>
</dbReference>
<evidence type="ECO:0000313" key="2">
    <source>
        <dbReference type="Proteomes" id="UP000295124"/>
    </source>
</evidence>
<proteinExistence type="predicted"/>
<comment type="caution">
    <text evidence="1">The sequence shown here is derived from an EMBL/GenBank/DDBJ whole genome shotgun (WGS) entry which is preliminary data.</text>
</comment>
<accession>A0A4R4ZSU1</accession>